<sequence>MKDINLNLDAFEILKTNKQEKNNIKKDELNDNSFKEKVSLNMINNGNKNKNKIIKTFILPQETVDKINEIAKIKSTTYSQVIVDLVNLVKFS</sequence>
<proteinExistence type="predicted"/>
<keyword evidence="1" id="KW-0614">Plasmid</keyword>
<dbReference type="RefSeq" id="WP_281749756.1">
    <property type="nucleotide sequence ID" value="NZ_AP026935.1"/>
</dbReference>
<geneLocation type="plasmid" evidence="1 2">
    <name>pSHM_2</name>
</geneLocation>
<organism evidence="1 2">
    <name type="scientific">Spiroplasma ixodetis</name>
    <dbReference type="NCBI Taxonomy" id="2141"/>
    <lineage>
        <taxon>Bacteria</taxon>
        <taxon>Bacillati</taxon>
        <taxon>Mycoplasmatota</taxon>
        <taxon>Mollicutes</taxon>
        <taxon>Entomoplasmatales</taxon>
        <taxon>Spiroplasmataceae</taxon>
        <taxon>Spiroplasma</taxon>
    </lineage>
</organism>
<evidence type="ECO:0008006" key="3">
    <source>
        <dbReference type="Google" id="ProtNLM"/>
    </source>
</evidence>
<keyword evidence="2" id="KW-1185">Reference proteome</keyword>
<protein>
    <recommendedName>
        <fullName evidence="3">CopG family transcriptional regulator</fullName>
    </recommendedName>
</protein>
<reference evidence="1 2" key="1">
    <citation type="journal article" date="2022" name="Front. Microbiol.">
        <title>Male-killing mechanisms vary between Spiroplasma species.</title>
        <authorList>
            <person name="Arai H."/>
            <person name="Inoue M."/>
            <person name="Kageyama D."/>
        </authorList>
    </citation>
    <scope>NUCLEOTIDE SEQUENCE [LARGE SCALE GENOMIC DNA]</scope>
    <source>
        <strain evidence="2">sHm</strain>
        <plasmid evidence="1 2">pSHM_2</plasmid>
    </source>
</reference>
<dbReference type="Proteomes" id="UP001163387">
    <property type="component" value="Plasmid pSHM_2"/>
</dbReference>
<accession>A0ABN6T7D8</accession>
<gene>
    <name evidence="1" type="ORF">SHM_28830</name>
</gene>
<dbReference type="EMBL" id="AP026935">
    <property type="protein sequence ID" value="BDT05237.1"/>
    <property type="molecule type" value="Genomic_DNA"/>
</dbReference>
<evidence type="ECO:0000313" key="2">
    <source>
        <dbReference type="Proteomes" id="UP001163387"/>
    </source>
</evidence>
<evidence type="ECO:0000313" key="1">
    <source>
        <dbReference type="EMBL" id="BDT05237.1"/>
    </source>
</evidence>
<name>A0ABN6T7D8_9MOLU</name>